<reference evidence="2 3" key="1">
    <citation type="submission" date="2024-03" db="EMBL/GenBank/DDBJ databases">
        <title>Actinomycetospora sp. OC33-EN07, a novel actinomycete isolated from wild orchid (Aerides multiflora).</title>
        <authorList>
            <person name="Suriyachadkun C."/>
        </authorList>
    </citation>
    <scope>NUCLEOTIDE SEQUENCE [LARGE SCALE GENOMIC DNA]</scope>
    <source>
        <strain evidence="2 3">OC33-EN07</strain>
    </source>
</reference>
<feature type="transmembrane region" description="Helical" evidence="1">
    <location>
        <begin position="6"/>
        <end position="30"/>
    </location>
</feature>
<comment type="caution">
    <text evidence="2">The sequence shown here is derived from an EMBL/GenBank/DDBJ whole genome shotgun (WGS) entry which is preliminary data.</text>
</comment>
<gene>
    <name evidence="2" type="ORF">WCD58_32295</name>
</gene>
<evidence type="ECO:0000313" key="3">
    <source>
        <dbReference type="Proteomes" id="UP001369736"/>
    </source>
</evidence>
<accession>A0ABU8MEW1</accession>
<proteinExistence type="predicted"/>
<name>A0ABU8MEW1_9PSEU</name>
<keyword evidence="1" id="KW-0472">Membrane</keyword>
<sequence length="80" mass="8293">MVVQGALIVAAVAFAAAAVFTGIVLGALAADRVMHRRCLAEVARHHGAGAALLAEAEFVANGGMRLRERFSSATQRHHSG</sequence>
<evidence type="ECO:0000256" key="1">
    <source>
        <dbReference type="SAM" id="Phobius"/>
    </source>
</evidence>
<keyword evidence="1" id="KW-0812">Transmembrane</keyword>
<dbReference type="EMBL" id="JBBEGM010000023">
    <property type="protein sequence ID" value="MEJ2865876.1"/>
    <property type="molecule type" value="Genomic_DNA"/>
</dbReference>
<dbReference type="Proteomes" id="UP001369736">
    <property type="component" value="Unassembled WGS sequence"/>
</dbReference>
<keyword evidence="1" id="KW-1133">Transmembrane helix</keyword>
<keyword evidence="3" id="KW-1185">Reference proteome</keyword>
<dbReference type="RefSeq" id="WP_337707255.1">
    <property type="nucleotide sequence ID" value="NZ_JBBEGM010000023.1"/>
</dbReference>
<organism evidence="2 3">
    <name type="scientific">Actinomycetospora flava</name>
    <dbReference type="NCBI Taxonomy" id="3129232"/>
    <lineage>
        <taxon>Bacteria</taxon>
        <taxon>Bacillati</taxon>
        <taxon>Actinomycetota</taxon>
        <taxon>Actinomycetes</taxon>
        <taxon>Pseudonocardiales</taxon>
        <taxon>Pseudonocardiaceae</taxon>
        <taxon>Actinomycetospora</taxon>
    </lineage>
</organism>
<evidence type="ECO:0000313" key="2">
    <source>
        <dbReference type="EMBL" id="MEJ2865876.1"/>
    </source>
</evidence>
<protein>
    <submittedName>
        <fullName evidence="2">Uncharacterized protein</fullName>
    </submittedName>
</protein>